<sequence length="114" mass="12295">MQRGLRQGAELGQVIGVYTQAGLFQQLLRCGLAKAHPWLSCAGGEVPEAGVGALLEEHSFLLVHDYYLCAGHQQEAVTDELAELPGVRTFEGHLWRLRAVAEEGYAGAEGLGLH</sequence>
<dbReference type="Proteomes" id="UP001501222">
    <property type="component" value="Unassembled WGS sequence"/>
</dbReference>
<keyword evidence="2" id="KW-1185">Reference proteome</keyword>
<protein>
    <submittedName>
        <fullName evidence="1">Uncharacterized protein</fullName>
    </submittedName>
</protein>
<name>A0ABP6Y3N4_9ACTN</name>
<proteinExistence type="predicted"/>
<dbReference type="EMBL" id="BAABAA010000007">
    <property type="protein sequence ID" value="GAA3576819.1"/>
    <property type="molecule type" value="Genomic_DNA"/>
</dbReference>
<accession>A0ABP6Y3N4</accession>
<evidence type="ECO:0000313" key="2">
    <source>
        <dbReference type="Proteomes" id="UP001501222"/>
    </source>
</evidence>
<reference evidence="2" key="1">
    <citation type="journal article" date="2019" name="Int. J. Syst. Evol. Microbiol.">
        <title>The Global Catalogue of Microorganisms (GCM) 10K type strain sequencing project: providing services to taxonomists for standard genome sequencing and annotation.</title>
        <authorList>
            <consortium name="The Broad Institute Genomics Platform"/>
            <consortium name="The Broad Institute Genome Sequencing Center for Infectious Disease"/>
            <person name="Wu L."/>
            <person name="Ma J."/>
        </authorList>
    </citation>
    <scope>NUCLEOTIDE SEQUENCE [LARGE SCALE GENOMIC DNA]</scope>
    <source>
        <strain evidence="2">JCM 16928</strain>
    </source>
</reference>
<organism evidence="1 2">
    <name type="scientific">Kribbella ginsengisoli</name>
    <dbReference type="NCBI Taxonomy" id="363865"/>
    <lineage>
        <taxon>Bacteria</taxon>
        <taxon>Bacillati</taxon>
        <taxon>Actinomycetota</taxon>
        <taxon>Actinomycetes</taxon>
        <taxon>Propionibacteriales</taxon>
        <taxon>Kribbellaceae</taxon>
        <taxon>Kribbella</taxon>
    </lineage>
</organism>
<comment type="caution">
    <text evidence="1">The sequence shown here is derived from an EMBL/GenBank/DDBJ whole genome shotgun (WGS) entry which is preliminary data.</text>
</comment>
<evidence type="ECO:0000313" key="1">
    <source>
        <dbReference type="EMBL" id="GAA3576819.1"/>
    </source>
</evidence>
<gene>
    <name evidence="1" type="ORF">GCM10022235_53350</name>
</gene>